<protein>
    <recommendedName>
        <fullName evidence="8">Enoyl reductase (ER) domain-containing protein</fullName>
    </recommendedName>
</protein>
<evidence type="ECO:0000256" key="1">
    <source>
        <dbReference type="ARBA" id="ARBA00001947"/>
    </source>
</evidence>
<sequence>MNLASNIADTLLGRNPVSTGSPQPLQSTTKFMHAITWQAKHDVKYEIVPQPLLTHPNDAIIRVTAQSICGSDLHPYNGDMQGFRSGTILGHEFMGLVEEVGENCLLPLGARVIVSCVIVCGQCEFCKAGKVFACETTNASKVNEKLYGQPSPGLFGLGHLLGDYPGGMAEFVRVPHADYNCLMIPPSVRDDQALYITDVLPTSLHGCRNIQEGDTVAIWGMGPIGLMCAKWAQLKGAKRIIGISGTEYRLAHARKTMGIETINYHNTDVVDELYKMEPKGVDVAIDCTGFRFAKNLSHRIQRAVGLESDTPETIYECVKALKKYGTLNVIASYTGFANAFPIGFFFIKELTLTSGGVPVQTLWRECLARIEDGSIDPRMIVTHYMKLSEAAVGYKEMNDHEDGMIKSFIRPDYIANAERGHENGRAILDLPPGISNMA</sequence>
<dbReference type="Gene3D" id="3.90.180.10">
    <property type="entry name" value="Medium-chain alcohol dehydrogenases, catalytic domain"/>
    <property type="match status" value="1"/>
</dbReference>
<dbReference type="InterPro" id="IPR011032">
    <property type="entry name" value="GroES-like_sf"/>
</dbReference>
<dbReference type="EMBL" id="BDGG01000014">
    <property type="protein sequence ID" value="GAV06862.1"/>
    <property type="molecule type" value="Genomic_DNA"/>
</dbReference>
<evidence type="ECO:0000259" key="4">
    <source>
        <dbReference type="Pfam" id="PF00107"/>
    </source>
</evidence>
<dbReference type="PANTHER" id="PTHR42813:SF1">
    <property type="entry name" value="DEHYDROGENASE, PUTATIVE (AFU_ORTHOLOGUE AFUA_5G03930)-RELATED"/>
    <property type="match status" value="1"/>
</dbReference>
<dbReference type="AlphaFoldDB" id="A0A1D1VZR2"/>
<dbReference type="STRING" id="947166.A0A1D1VZR2"/>
<dbReference type="Pfam" id="PF00107">
    <property type="entry name" value="ADH_zinc_N"/>
    <property type="match status" value="1"/>
</dbReference>
<accession>A0A1D1VZR2</accession>
<dbReference type="Gene3D" id="3.40.50.720">
    <property type="entry name" value="NAD(P)-binding Rossmann-like Domain"/>
    <property type="match status" value="1"/>
</dbReference>
<feature type="domain" description="Alcohol dehydrogenase-like C-terminal" evidence="4">
    <location>
        <begin position="223"/>
        <end position="331"/>
    </location>
</feature>
<reference evidence="6 7" key="1">
    <citation type="journal article" date="2016" name="Nat. Commun.">
        <title>Extremotolerant tardigrade genome and improved radiotolerance of human cultured cells by tardigrade-unique protein.</title>
        <authorList>
            <person name="Hashimoto T."/>
            <person name="Horikawa D.D."/>
            <person name="Saito Y."/>
            <person name="Kuwahara H."/>
            <person name="Kozuka-Hata H."/>
            <person name="Shin-I T."/>
            <person name="Minakuchi Y."/>
            <person name="Ohishi K."/>
            <person name="Motoyama A."/>
            <person name="Aizu T."/>
            <person name="Enomoto A."/>
            <person name="Kondo K."/>
            <person name="Tanaka S."/>
            <person name="Hara Y."/>
            <person name="Koshikawa S."/>
            <person name="Sagara H."/>
            <person name="Miura T."/>
            <person name="Yokobori S."/>
            <person name="Miyagawa K."/>
            <person name="Suzuki Y."/>
            <person name="Kubo T."/>
            <person name="Oyama M."/>
            <person name="Kohara Y."/>
            <person name="Fujiyama A."/>
            <person name="Arakawa K."/>
            <person name="Katayama T."/>
            <person name="Toyoda A."/>
            <person name="Kunieda T."/>
        </authorList>
    </citation>
    <scope>NUCLEOTIDE SEQUENCE [LARGE SCALE GENOMIC DNA]</scope>
    <source>
        <strain evidence="6 7">YOKOZUNA-1</strain>
    </source>
</reference>
<dbReference type="PANTHER" id="PTHR42813">
    <property type="entry name" value="ZINC-TYPE ALCOHOL DEHYDROGENASE-LIKE"/>
    <property type="match status" value="1"/>
</dbReference>
<dbReference type="InterPro" id="IPR013154">
    <property type="entry name" value="ADH-like_N"/>
</dbReference>
<keyword evidence="2" id="KW-0479">Metal-binding</keyword>
<keyword evidence="3" id="KW-0862">Zinc</keyword>
<gene>
    <name evidence="6" type="primary">RvY_16777-1</name>
    <name evidence="6" type="synonym">RvY_16777.1</name>
    <name evidence="6" type="ORF">RvY_16777</name>
</gene>
<evidence type="ECO:0008006" key="8">
    <source>
        <dbReference type="Google" id="ProtNLM"/>
    </source>
</evidence>
<comment type="caution">
    <text evidence="6">The sequence shown here is derived from an EMBL/GenBank/DDBJ whole genome shotgun (WGS) entry which is preliminary data.</text>
</comment>
<evidence type="ECO:0000313" key="6">
    <source>
        <dbReference type="EMBL" id="GAV06862.1"/>
    </source>
</evidence>
<dbReference type="SUPFAM" id="SSF51735">
    <property type="entry name" value="NAD(P)-binding Rossmann-fold domains"/>
    <property type="match status" value="1"/>
</dbReference>
<dbReference type="GO" id="GO:0046872">
    <property type="term" value="F:metal ion binding"/>
    <property type="evidence" value="ECO:0007669"/>
    <property type="project" value="UniProtKB-KW"/>
</dbReference>
<dbReference type="Proteomes" id="UP000186922">
    <property type="component" value="Unassembled WGS sequence"/>
</dbReference>
<keyword evidence="7" id="KW-1185">Reference proteome</keyword>
<evidence type="ECO:0000313" key="7">
    <source>
        <dbReference type="Proteomes" id="UP000186922"/>
    </source>
</evidence>
<dbReference type="OrthoDB" id="3941538at2759"/>
<evidence type="ECO:0000256" key="2">
    <source>
        <dbReference type="ARBA" id="ARBA00022723"/>
    </source>
</evidence>
<name>A0A1D1VZR2_RAMVA</name>
<evidence type="ECO:0000259" key="5">
    <source>
        <dbReference type="Pfam" id="PF08240"/>
    </source>
</evidence>
<evidence type="ECO:0000256" key="3">
    <source>
        <dbReference type="ARBA" id="ARBA00022833"/>
    </source>
</evidence>
<feature type="domain" description="Alcohol dehydrogenase-like N-terminal" evidence="5">
    <location>
        <begin position="56"/>
        <end position="178"/>
    </location>
</feature>
<organism evidence="6 7">
    <name type="scientific">Ramazzottius varieornatus</name>
    <name type="common">Water bear</name>
    <name type="synonym">Tardigrade</name>
    <dbReference type="NCBI Taxonomy" id="947166"/>
    <lineage>
        <taxon>Eukaryota</taxon>
        <taxon>Metazoa</taxon>
        <taxon>Ecdysozoa</taxon>
        <taxon>Tardigrada</taxon>
        <taxon>Eutardigrada</taxon>
        <taxon>Parachela</taxon>
        <taxon>Hypsibioidea</taxon>
        <taxon>Ramazzottiidae</taxon>
        <taxon>Ramazzottius</taxon>
    </lineage>
</organism>
<dbReference type="SUPFAM" id="SSF50129">
    <property type="entry name" value="GroES-like"/>
    <property type="match status" value="1"/>
</dbReference>
<dbReference type="Pfam" id="PF08240">
    <property type="entry name" value="ADH_N"/>
    <property type="match status" value="1"/>
</dbReference>
<proteinExistence type="predicted"/>
<dbReference type="InterPro" id="IPR013149">
    <property type="entry name" value="ADH-like_C"/>
</dbReference>
<dbReference type="InterPro" id="IPR036291">
    <property type="entry name" value="NAD(P)-bd_dom_sf"/>
</dbReference>
<comment type="cofactor">
    <cofactor evidence="1">
        <name>Zn(2+)</name>
        <dbReference type="ChEBI" id="CHEBI:29105"/>
    </cofactor>
</comment>